<dbReference type="InterPro" id="IPR008160">
    <property type="entry name" value="Collagen"/>
</dbReference>
<dbReference type="GO" id="GO:0061608">
    <property type="term" value="F:nuclear import signal receptor activity"/>
    <property type="evidence" value="ECO:0000318"/>
    <property type="project" value="GO_Central"/>
</dbReference>
<dbReference type="GO" id="GO:0005634">
    <property type="term" value="C:nucleus"/>
    <property type="evidence" value="ECO:0000318"/>
    <property type="project" value="GO_Central"/>
</dbReference>
<accession>A0A8R1UE33</accession>
<evidence type="ECO:0000256" key="5">
    <source>
        <dbReference type="ARBA" id="ARBA00022927"/>
    </source>
</evidence>
<dbReference type="SUPFAM" id="SSF48371">
    <property type="entry name" value="ARM repeat"/>
    <property type="match status" value="1"/>
</dbReference>
<evidence type="ECO:0000256" key="2">
    <source>
        <dbReference type="ARBA" id="ARBA00022448"/>
    </source>
</evidence>
<dbReference type="Pfam" id="PF01391">
    <property type="entry name" value="Collagen"/>
    <property type="match status" value="2"/>
</dbReference>
<dbReference type="GO" id="GO:0005737">
    <property type="term" value="C:cytoplasm"/>
    <property type="evidence" value="ECO:0000318"/>
    <property type="project" value="GO_Central"/>
</dbReference>
<feature type="compositionally biased region" description="Low complexity" evidence="6">
    <location>
        <begin position="274"/>
        <end position="283"/>
    </location>
</feature>
<evidence type="ECO:0000256" key="4">
    <source>
        <dbReference type="ARBA" id="ARBA00022737"/>
    </source>
</evidence>
<dbReference type="SMART" id="SM01088">
    <property type="entry name" value="Col_cuticle_N"/>
    <property type="match status" value="1"/>
</dbReference>
<dbReference type="InterPro" id="IPR002486">
    <property type="entry name" value="Col_cuticle_N"/>
</dbReference>
<protein>
    <submittedName>
        <fullName evidence="8">Imb-2</fullName>
    </submittedName>
</protein>
<reference evidence="8" key="2">
    <citation type="submission" date="2022-06" db="UniProtKB">
        <authorList>
            <consortium name="EnsemblMetazoa"/>
        </authorList>
    </citation>
    <scope>IDENTIFICATION</scope>
    <source>
        <strain evidence="8">PS312</strain>
    </source>
</reference>
<gene>
    <name evidence="8" type="primary">WBGene00112342</name>
</gene>
<feature type="compositionally biased region" description="Acidic residues" evidence="6">
    <location>
        <begin position="718"/>
        <end position="729"/>
    </location>
</feature>
<dbReference type="Pfam" id="PF03810">
    <property type="entry name" value="IBN_N"/>
    <property type="match status" value="1"/>
</dbReference>
<dbReference type="GO" id="GO:0042302">
    <property type="term" value="F:structural constituent of cuticle"/>
    <property type="evidence" value="ECO:0007669"/>
    <property type="project" value="InterPro"/>
</dbReference>
<feature type="region of interest" description="Disordered" evidence="6">
    <location>
        <begin position="195"/>
        <end position="225"/>
    </location>
</feature>
<keyword evidence="2" id="KW-0813">Transport</keyword>
<feature type="region of interest" description="Disordered" evidence="6">
    <location>
        <begin position="696"/>
        <end position="731"/>
    </location>
</feature>
<dbReference type="GO" id="GO:0006606">
    <property type="term" value="P:protein import into nucleus"/>
    <property type="evidence" value="ECO:0000318"/>
    <property type="project" value="GO_Central"/>
</dbReference>
<evidence type="ECO:0000256" key="1">
    <source>
        <dbReference type="ARBA" id="ARBA00004496"/>
    </source>
</evidence>
<keyword evidence="7" id="KW-0812">Transmembrane</keyword>
<dbReference type="InterPro" id="IPR001494">
    <property type="entry name" value="Importin-beta_N"/>
</dbReference>
<feature type="transmembrane region" description="Helical" evidence="7">
    <location>
        <begin position="53"/>
        <end position="75"/>
    </location>
</feature>
<accession>A0A2A6D398</accession>
<dbReference type="PANTHER" id="PTHR10527">
    <property type="entry name" value="IMPORTIN BETA"/>
    <property type="match status" value="1"/>
</dbReference>
<dbReference type="PROSITE" id="PS50166">
    <property type="entry name" value="IMPORTIN_B_NT"/>
    <property type="match status" value="1"/>
</dbReference>
<reference evidence="9" key="1">
    <citation type="journal article" date="2008" name="Nat. Genet.">
        <title>The Pristionchus pacificus genome provides a unique perspective on nematode lifestyle and parasitism.</title>
        <authorList>
            <person name="Dieterich C."/>
            <person name="Clifton S.W."/>
            <person name="Schuster L.N."/>
            <person name="Chinwalla A."/>
            <person name="Delehaunty K."/>
            <person name="Dinkelacker I."/>
            <person name="Fulton L."/>
            <person name="Fulton R."/>
            <person name="Godfrey J."/>
            <person name="Minx P."/>
            <person name="Mitreva M."/>
            <person name="Roeseler W."/>
            <person name="Tian H."/>
            <person name="Witte H."/>
            <person name="Yang S.P."/>
            <person name="Wilson R.K."/>
            <person name="Sommer R.J."/>
        </authorList>
    </citation>
    <scope>NUCLEOTIDE SEQUENCE [LARGE SCALE GENOMIC DNA]</scope>
    <source>
        <strain evidence="9">PS312</strain>
    </source>
</reference>
<dbReference type="Proteomes" id="UP000005239">
    <property type="component" value="Unassembled WGS sequence"/>
</dbReference>
<dbReference type="GO" id="GO:0008139">
    <property type="term" value="F:nuclear localization sequence binding"/>
    <property type="evidence" value="ECO:0000318"/>
    <property type="project" value="GO_Central"/>
</dbReference>
<dbReference type="EnsemblMetazoa" id="PPA22788.1">
    <property type="protein sequence ID" value="PPA22788.1"/>
    <property type="gene ID" value="WBGene00112342"/>
</dbReference>
<keyword evidence="4" id="KW-0677">Repeat</keyword>
<feature type="compositionally biased region" description="Basic and acidic residues" evidence="6">
    <location>
        <begin position="291"/>
        <end position="300"/>
    </location>
</feature>
<dbReference type="FunFam" id="1.25.10.10:FF:000751">
    <property type="entry name" value="IMportin Beta family"/>
    <property type="match status" value="1"/>
</dbReference>
<dbReference type="InterPro" id="IPR040122">
    <property type="entry name" value="Importin_beta"/>
</dbReference>
<feature type="compositionally biased region" description="Basic and acidic residues" evidence="6">
    <location>
        <begin position="699"/>
        <end position="708"/>
    </location>
</feature>
<dbReference type="Pfam" id="PF01484">
    <property type="entry name" value="Col_cuticle_N"/>
    <property type="match status" value="1"/>
</dbReference>
<organism evidence="8 9">
    <name type="scientific">Pristionchus pacificus</name>
    <name type="common">Parasitic nematode worm</name>
    <dbReference type="NCBI Taxonomy" id="54126"/>
    <lineage>
        <taxon>Eukaryota</taxon>
        <taxon>Metazoa</taxon>
        <taxon>Ecdysozoa</taxon>
        <taxon>Nematoda</taxon>
        <taxon>Chromadorea</taxon>
        <taxon>Rhabditida</taxon>
        <taxon>Rhabditina</taxon>
        <taxon>Diplogasteromorpha</taxon>
        <taxon>Diplogasteroidea</taxon>
        <taxon>Neodiplogasteridae</taxon>
        <taxon>Pristionchus</taxon>
    </lineage>
</organism>
<dbReference type="Pfam" id="PF13513">
    <property type="entry name" value="HEAT_EZ"/>
    <property type="match status" value="1"/>
</dbReference>
<evidence type="ECO:0000313" key="8">
    <source>
        <dbReference type="EnsemblMetazoa" id="PPA22788.1"/>
    </source>
</evidence>
<dbReference type="GO" id="GO:0031267">
    <property type="term" value="F:small GTPase binding"/>
    <property type="evidence" value="ECO:0007669"/>
    <property type="project" value="InterPro"/>
</dbReference>
<keyword evidence="9" id="KW-1185">Reference proteome</keyword>
<comment type="subcellular location">
    <subcellularLocation>
        <location evidence="1">Cytoplasm</location>
    </subcellularLocation>
</comment>
<feature type="region of interest" description="Disordered" evidence="6">
    <location>
        <begin position="1"/>
        <end position="25"/>
    </location>
</feature>
<dbReference type="InterPro" id="IPR011989">
    <property type="entry name" value="ARM-like"/>
</dbReference>
<evidence type="ECO:0000256" key="7">
    <source>
        <dbReference type="SAM" id="Phobius"/>
    </source>
</evidence>
<evidence type="ECO:0000256" key="6">
    <source>
        <dbReference type="SAM" id="MobiDB-lite"/>
    </source>
</evidence>
<evidence type="ECO:0000256" key="3">
    <source>
        <dbReference type="ARBA" id="ARBA00022490"/>
    </source>
</evidence>
<keyword evidence="3" id="KW-0963">Cytoplasm</keyword>
<keyword evidence="7" id="KW-0472">Membrane</keyword>
<name>A0A2A6D398_PRIPA</name>
<keyword evidence="5" id="KW-0653">Protein transport</keyword>
<feature type="compositionally biased region" description="Low complexity" evidence="6">
    <location>
        <begin position="255"/>
        <end position="265"/>
    </location>
</feature>
<dbReference type="InterPro" id="IPR016024">
    <property type="entry name" value="ARM-type_fold"/>
</dbReference>
<evidence type="ECO:0000313" key="9">
    <source>
        <dbReference type="Proteomes" id="UP000005239"/>
    </source>
</evidence>
<proteinExistence type="predicted"/>
<keyword evidence="7" id="KW-1133">Transmembrane helix</keyword>
<feature type="compositionally biased region" description="Basic and acidic residues" evidence="6">
    <location>
        <begin position="7"/>
        <end position="25"/>
    </location>
</feature>
<dbReference type="AlphaFoldDB" id="A0A2A6D398"/>
<feature type="region of interest" description="Disordered" evidence="6">
    <location>
        <begin position="247"/>
        <end position="368"/>
    </location>
</feature>
<sequence length="1238" mass="134895">MSEIEEDLRVNSRLEGHSNEVENETKVREDPFFSPYLIMEKESECESAMRRMAIGAVVLSTASLVSILIAIPLLLTHIQTLQSDVVIETDFCKTRTRDMYNQMMSIDPQSLMRVKRGWLFGQWVPDGGAGGGAGGGADAYGGYPAPSSGYDSPVQASAPAAYGGNDAPVNTGYGDSGVNGDASSACGCTCMQGPPGPPGEPGDDGIDGKDGVVGASGKSGRDGEIVASDGFVNEPCVICPSGPIGPPGVAGNKGPQGPRGAPGAPGIDGKRGEPGMVGPAGPMGVPGPEGPRGKKGEDGRVIAVNGPPGPVGVRGPQGRKGEKGSKGRAGIAVPGPKGPTGDAGRKGRSGRNGRPGPVGSFGEQGKHGSCSHYWVPNEAELRQVLLILEQSQSPDSTVQRNVQQNLLQLNSHNRFGCYLAYIFGVMTQEQVANRSVAGIILKNNMRTQQWTNLSADVKDYIKTKILSAIGDESPLIRATVGVFLTTVVVEEGLEEWPTLLPTLSQLLHQEERPALQEGALGALQKILEDSGDRLDKETHIEPLLPHVLPFFGSTSPRMRGLAMNSINCILMVHDDDPLSSVIDQFLVLLFGRAQDDDPEVIKQLCRSLTLLIESHLEKLAPYLPSVIEYLITKTADENEAIALEACEFWLALAENTHLAEQIIAPFMAKLVGVLVKCMRYTVDDINLLRANDETEDAMVPDREEDMKPRFHRGKVAGGEEDEEEEDDDQHQEWSVRKCAAASLDAFASIFRETILPHLLPILKDMIGHPQWEVKESAVLALGAVAEGCLDGMKPHLDELALVRSITCWTLSRYCTFVVGENHPYFHQLLKELLARILDGNKRVQEAACSAFATFEEEANIQLVPFLPDIIRTLVNAFGYYQARNLLILYDAVGTLADSVGSHLAKEEYMNALMAPLMAKMQILPDEDRELFPLLECISSMATALGDTFVPFCPIIFTRCTSIVRRCLEKSYAHDLDRENIEAPDKDFMIVSLDLISGLISSIPVRHMESLIEESHLVHLLLRCAADPMPEVRQSTFAVLGDLVKNCFHLVQPVVNDFTPILVGNIDPELISVCNNSTWALGEMALQIKDGMREYAKVITLKLTAVLARDNVQKTLIENTAMTLGRLGIYCTEDVAPALQYFIRPACYALRNVRDNADKESAFRGICLMVNTNPQGVLADFVFLCDAIASWNAPPEDLKNMFRQILFGFRQSLGEANWQLFTAQFPEILRQRLSMQYAI</sequence>
<dbReference type="Gene3D" id="1.25.10.10">
    <property type="entry name" value="Leucine-rich Repeat Variant"/>
    <property type="match status" value="1"/>
</dbReference>